<dbReference type="GO" id="GO:0016887">
    <property type="term" value="F:ATP hydrolysis activity"/>
    <property type="evidence" value="ECO:0007669"/>
    <property type="project" value="InterPro"/>
</dbReference>
<proteinExistence type="predicted"/>
<dbReference type="SFLD" id="SFLDF00027">
    <property type="entry name" value="p-type_atpase"/>
    <property type="match status" value="1"/>
</dbReference>
<dbReference type="PROSITE" id="PS00154">
    <property type="entry name" value="ATPASE_E1_E2"/>
    <property type="match status" value="1"/>
</dbReference>
<dbReference type="CDD" id="cd02081">
    <property type="entry name" value="P-type_ATPase_Ca_PMCA-like"/>
    <property type="match status" value="1"/>
</dbReference>
<dbReference type="FunFam" id="2.70.150.10:FF:000029">
    <property type="entry name" value="Calcium-transporting ATPase"/>
    <property type="match status" value="1"/>
</dbReference>
<evidence type="ECO:0000256" key="3">
    <source>
        <dbReference type="ARBA" id="ARBA00022448"/>
    </source>
</evidence>
<evidence type="ECO:0000256" key="1">
    <source>
        <dbReference type="ARBA" id="ARBA00004127"/>
    </source>
</evidence>
<feature type="transmembrane region" description="Helical" evidence="15">
    <location>
        <begin position="995"/>
        <end position="1014"/>
    </location>
</feature>
<dbReference type="InterPro" id="IPR018303">
    <property type="entry name" value="ATPase_P-typ_P_site"/>
</dbReference>
<dbReference type="InterPro" id="IPR004014">
    <property type="entry name" value="ATPase_P-typ_cation-transptr_N"/>
</dbReference>
<dbReference type="InterPro" id="IPR036412">
    <property type="entry name" value="HAD-like_sf"/>
</dbReference>
<dbReference type="PANTHER" id="PTHR24093">
    <property type="entry name" value="CATION TRANSPORTING ATPASE"/>
    <property type="match status" value="1"/>
</dbReference>
<name>A0A6G0XGZ6_9STRA</name>
<dbReference type="InterPro" id="IPR044492">
    <property type="entry name" value="P_typ_ATPase_HD_dom"/>
</dbReference>
<comment type="caution">
    <text evidence="17">The sequence shown here is derived from an EMBL/GenBank/DDBJ whole genome shotgun (WGS) entry which is preliminary data.</text>
</comment>
<comment type="subcellular location">
    <subcellularLocation>
        <location evidence="1">Endomembrane system</location>
        <topology evidence="1">Multi-pass membrane protein</topology>
    </subcellularLocation>
</comment>
<evidence type="ECO:0000256" key="10">
    <source>
        <dbReference type="ARBA" id="ARBA00022842"/>
    </source>
</evidence>
<keyword evidence="12 15" id="KW-1133">Transmembrane helix</keyword>
<dbReference type="PRINTS" id="PR00121">
    <property type="entry name" value="NAKATPASE"/>
</dbReference>
<dbReference type="InterPro" id="IPR023299">
    <property type="entry name" value="ATPase_P-typ_cyto_dom_N"/>
</dbReference>
<evidence type="ECO:0000313" key="18">
    <source>
        <dbReference type="Proteomes" id="UP000481153"/>
    </source>
</evidence>
<dbReference type="Pfam" id="PF00690">
    <property type="entry name" value="Cation_ATPase_N"/>
    <property type="match status" value="1"/>
</dbReference>
<dbReference type="GO" id="GO:0005886">
    <property type="term" value="C:plasma membrane"/>
    <property type="evidence" value="ECO:0007669"/>
    <property type="project" value="TreeGrafter"/>
</dbReference>
<dbReference type="Pfam" id="PF00689">
    <property type="entry name" value="Cation_ATPase_C"/>
    <property type="match status" value="1"/>
</dbReference>
<dbReference type="SFLD" id="SFLDS00003">
    <property type="entry name" value="Haloacid_Dehalogenase"/>
    <property type="match status" value="1"/>
</dbReference>
<dbReference type="InterPro" id="IPR023298">
    <property type="entry name" value="ATPase_P-typ_TM_dom_sf"/>
</dbReference>
<evidence type="ECO:0000256" key="11">
    <source>
        <dbReference type="ARBA" id="ARBA00022967"/>
    </source>
</evidence>
<dbReference type="SUPFAM" id="SSF81665">
    <property type="entry name" value="Calcium ATPase, transmembrane domain M"/>
    <property type="match status" value="1"/>
</dbReference>
<dbReference type="GO" id="GO:0005388">
    <property type="term" value="F:P-type calcium transporter activity"/>
    <property type="evidence" value="ECO:0007669"/>
    <property type="project" value="UniProtKB-EC"/>
</dbReference>
<evidence type="ECO:0000259" key="16">
    <source>
        <dbReference type="SMART" id="SM00831"/>
    </source>
</evidence>
<dbReference type="Gene3D" id="3.40.50.1000">
    <property type="entry name" value="HAD superfamily/HAD-like"/>
    <property type="match status" value="1"/>
</dbReference>
<gene>
    <name evidence="17" type="ORF">Ae201684_004919</name>
</gene>
<accession>A0A6G0XGZ6</accession>
<dbReference type="Pfam" id="PF13246">
    <property type="entry name" value="Cation_ATPase"/>
    <property type="match status" value="1"/>
</dbReference>
<dbReference type="EC" id="7.2.2.10" evidence="2"/>
<evidence type="ECO:0000256" key="7">
    <source>
        <dbReference type="ARBA" id="ARBA00022741"/>
    </source>
</evidence>
<dbReference type="SUPFAM" id="SSF81660">
    <property type="entry name" value="Metal cation-transporting ATPase, ATP-binding domain N"/>
    <property type="match status" value="1"/>
</dbReference>
<evidence type="ECO:0000256" key="14">
    <source>
        <dbReference type="ARBA" id="ARBA00023136"/>
    </source>
</evidence>
<dbReference type="InterPro" id="IPR059000">
    <property type="entry name" value="ATPase_P-type_domA"/>
</dbReference>
<evidence type="ECO:0000256" key="12">
    <source>
        <dbReference type="ARBA" id="ARBA00022989"/>
    </source>
</evidence>
<dbReference type="InterPro" id="IPR008250">
    <property type="entry name" value="ATPase_P-typ_transduc_dom_A_sf"/>
</dbReference>
<keyword evidence="18" id="KW-1185">Reference proteome</keyword>
<feature type="transmembrane region" description="Helical" evidence="15">
    <location>
        <begin position="303"/>
        <end position="323"/>
    </location>
</feature>
<dbReference type="GO" id="GO:0012505">
    <property type="term" value="C:endomembrane system"/>
    <property type="evidence" value="ECO:0007669"/>
    <property type="project" value="UniProtKB-SubCell"/>
</dbReference>
<evidence type="ECO:0000256" key="6">
    <source>
        <dbReference type="ARBA" id="ARBA00022723"/>
    </source>
</evidence>
<dbReference type="SMART" id="SM00831">
    <property type="entry name" value="Cation_ATPase_N"/>
    <property type="match status" value="1"/>
</dbReference>
<dbReference type="NCBIfam" id="TIGR01494">
    <property type="entry name" value="ATPase_P-type"/>
    <property type="match status" value="2"/>
</dbReference>
<feature type="transmembrane region" description="Helical" evidence="15">
    <location>
        <begin position="146"/>
        <end position="166"/>
    </location>
</feature>
<feature type="transmembrane region" description="Helical" evidence="15">
    <location>
        <begin position="786"/>
        <end position="804"/>
    </location>
</feature>
<keyword evidence="11" id="KW-1278">Translocase</keyword>
<keyword evidence="6" id="KW-0479">Metal-binding</keyword>
<keyword evidence="13" id="KW-0406">Ion transport</keyword>
<dbReference type="GO" id="GO:0005524">
    <property type="term" value="F:ATP binding"/>
    <property type="evidence" value="ECO:0007669"/>
    <property type="project" value="UniProtKB-KW"/>
</dbReference>
<keyword evidence="5 15" id="KW-0812">Transmembrane</keyword>
<evidence type="ECO:0000256" key="15">
    <source>
        <dbReference type="SAM" id="Phobius"/>
    </source>
</evidence>
<dbReference type="InterPro" id="IPR001757">
    <property type="entry name" value="P_typ_ATPase"/>
</dbReference>
<dbReference type="InterPro" id="IPR023214">
    <property type="entry name" value="HAD_sf"/>
</dbReference>
<dbReference type="PANTHER" id="PTHR24093:SF369">
    <property type="entry name" value="CALCIUM-TRANSPORTING ATPASE"/>
    <property type="match status" value="1"/>
</dbReference>
<feature type="transmembrane region" description="Helical" evidence="15">
    <location>
        <begin position="343"/>
        <end position="366"/>
    </location>
</feature>
<keyword evidence="3" id="KW-0813">Transport</keyword>
<dbReference type="FunFam" id="3.40.50.1000:FF:000018">
    <property type="entry name" value="Calcium-transporting ATPase"/>
    <property type="match status" value="1"/>
</dbReference>
<sequence length="1065" mass="116748">MTRVTPVNPKKSDLEETAFILPNTPGPGRIEIEPKSLFGITREGLAEINVDQMTETNLKNLQDLGGIEGLAKKLNVDLRVGLSKSEIESNFSQRRQRFGMNTFVEAPSNSFLSLFLDCFKDTTLIILNLAAVASIVTGLIENPSHGWVEGFTILVAVVLVALVSTTSNYTKELQFRALNAKNDEFNVKVFRAGAYDQVPVTDINVGDIVVLESGDKIPADAVFLSGQDVKCNESSLTGEPDEVSKNPTKDPFLLSGCLVASGRCEVIITAIGVDSRWGRIKSKLVREHRATPLMEKLDEMVKLIGYGGMACSVATMVARVAIYATTSPENRHGSWVNQLLDTFIIGVTIVVVAIPEGLPLAVTISLSYSTKKMLNDNNLIRVLAACETMGNCTSICSDKTGTLTENRMTVVELWTQGKHFDEVAIKNPLTMDRRFFDILAAAVCVNSTAQLIEKTPSASLVAHATGDAKISGAPSNAPIVQGSKTEGALLLWLQIQGTKYKEVRDAHYRPSKGDRMFCFSSERKTMSTIVKRPDGSYRLYSKGAAEIVVTRCTHLLNQNGAVVPLNKITLHDIDETIVGMAKMCLRTICVAYRDFEPHELPKDLSKLTEPPESGMVCCGIFGIMDPLRQDVAESVEACLRAGITVRMVTGDNIHTAKAIAKKCGILTDDGLVLEGPVFRKMEKEKLIPLLPKLQVLARSSPDDKFMLVSLLRECQEVVGVTGDGTNDAPALRAADVGLAMGIAGTDLAKEAADIIIMDDRFASIKKSVLWGRCVYDNIRKFVQFQLTVNVVALTLTFLGALAGFDPPLNAVMMLWVNLIMDTMGALALGTEVPKPELLMRRPYKKEASLVSRIMLKHILVQAAFQLVVLLVLLFMGPSLLNVNKGNLCMSSTYSWKSDLSSPARSPCTTMLDQSTCPSLNCSTYVPIVTILNTSVTSPPNVPFDCVDSTCDEYDYRHFTFIFNVFVFGQLFNEINSRSVTNDWRVFKKFWSNSMFIFIIATTVVLQFLLVQFGGNFTKTSPLDAKLWAFSVLIAVLALPLGVLMRFIPVQENPNSFANPNSLTVR</sequence>
<feature type="domain" description="Cation-transporting P-type ATPase N-terminal" evidence="16">
    <location>
        <begin position="63"/>
        <end position="139"/>
    </location>
</feature>
<protein>
    <recommendedName>
        <fullName evidence="2">P-type Ca(2+) transporter</fullName>
        <ecNumber evidence="2">7.2.2.10</ecNumber>
    </recommendedName>
</protein>
<dbReference type="PRINTS" id="PR00119">
    <property type="entry name" value="CATATPASE"/>
</dbReference>
<reference evidence="17 18" key="1">
    <citation type="submission" date="2019-07" db="EMBL/GenBank/DDBJ databases">
        <title>Genomics analysis of Aphanomyces spp. identifies a new class of oomycete effector associated with host adaptation.</title>
        <authorList>
            <person name="Gaulin E."/>
        </authorList>
    </citation>
    <scope>NUCLEOTIDE SEQUENCE [LARGE SCALE GENOMIC DNA]</scope>
    <source>
        <strain evidence="17 18">ATCC 201684</strain>
    </source>
</reference>
<feature type="transmembrane region" description="Helical" evidence="15">
    <location>
        <begin position="1026"/>
        <end position="1047"/>
    </location>
</feature>
<dbReference type="SUPFAM" id="SSF81653">
    <property type="entry name" value="Calcium ATPase, transduction domain A"/>
    <property type="match status" value="1"/>
</dbReference>
<keyword evidence="4" id="KW-0109">Calcium transport</keyword>
<feature type="transmembrane region" description="Helical" evidence="15">
    <location>
        <begin position="122"/>
        <end position="140"/>
    </location>
</feature>
<keyword evidence="10" id="KW-0460">Magnesium</keyword>
<keyword evidence="14 15" id="KW-0472">Membrane</keyword>
<dbReference type="Pfam" id="PF00122">
    <property type="entry name" value="E1-E2_ATPase"/>
    <property type="match status" value="1"/>
</dbReference>
<keyword evidence="7" id="KW-0547">Nucleotide-binding</keyword>
<dbReference type="EMBL" id="VJMJ01000064">
    <property type="protein sequence ID" value="KAF0739350.1"/>
    <property type="molecule type" value="Genomic_DNA"/>
</dbReference>
<feature type="transmembrane region" description="Helical" evidence="15">
    <location>
        <begin position="853"/>
        <end position="875"/>
    </location>
</feature>
<dbReference type="VEuPathDB" id="FungiDB:AeMF1_010478"/>
<dbReference type="GO" id="GO:0046872">
    <property type="term" value="F:metal ion binding"/>
    <property type="evidence" value="ECO:0007669"/>
    <property type="project" value="UniProtKB-KW"/>
</dbReference>
<dbReference type="SFLD" id="SFLDG00002">
    <property type="entry name" value="C1.7:_P-type_atpase_like"/>
    <property type="match status" value="1"/>
</dbReference>
<evidence type="ECO:0000256" key="9">
    <source>
        <dbReference type="ARBA" id="ARBA00022840"/>
    </source>
</evidence>
<evidence type="ECO:0000256" key="2">
    <source>
        <dbReference type="ARBA" id="ARBA00012790"/>
    </source>
</evidence>
<evidence type="ECO:0000313" key="17">
    <source>
        <dbReference type="EMBL" id="KAF0739350.1"/>
    </source>
</evidence>
<dbReference type="AlphaFoldDB" id="A0A6G0XGZ6"/>
<dbReference type="Gene3D" id="2.70.150.10">
    <property type="entry name" value="Calcium-transporting ATPase, cytoplasmic transduction domain A"/>
    <property type="match status" value="1"/>
</dbReference>
<keyword evidence="9" id="KW-0067">ATP-binding</keyword>
<dbReference type="InterPro" id="IPR006068">
    <property type="entry name" value="ATPase_P-typ_cation-transptr_C"/>
</dbReference>
<dbReference type="Gene3D" id="3.40.1110.10">
    <property type="entry name" value="Calcium-transporting ATPase, cytoplasmic domain N"/>
    <property type="match status" value="1"/>
</dbReference>
<keyword evidence="8" id="KW-0106">Calcium</keyword>
<dbReference type="SUPFAM" id="SSF56784">
    <property type="entry name" value="HAD-like"/>
    <property type="match status" value="1"/>
</dbReference>
<dbReference type="Gene3D" id="1.20.1110.10">
    <property type="entry name" value="Calcium-transporting ATPase, transmembrane domain"/>
    <property type="match status" value="1"/>
</dbReference>
<organism evidence="17 18">
    <name type="scientific">Aphanomyces euteiches</name>
    <dbReference type="NCBI Taxonomy" id="100861"/>
    <lineage>
        <taxon>Eukaryota</taxon>
        <taxon>Sar</taxon>
        <taxon>Stramenopiles</taxon>
        <taxon>Oomycota</taxon>
        <taxon>Saprolegniomycetes</taxon>
        <taxon>Saprolegniales</taxon>
        <taxon>Verrucalvaceae</taxon>
        <taxon>Aphanomyces</taxon>
    </lineage>
</organism>
<evidence type="ECO:0000256" key="5">
    <source>
        <dbReference type="ARBA" id="ARBA00022692"/>
    </source>
</evidence>
<evidence type="ECO:0000256" key="8">
    <source>
        <dbReference type="ARBA" id="ARBA00022837"/>
    </source>
</evidence>
<evidence type="ECO:0000256" key="4">
    <source>
        <dbReference type="ARBA" id="ARBA00022568"/>
    </source>
</evidence>
<evidence type="ECO:0000256" key="13">
    <source>
        <dbReference type="ARBA" id="ARBA00023065"/>
    </source>
</evidence>
<dbReference type="Proteomes" id="UP000481153">
    <property type="component" value="Unassembled WGS sequence"/>
</dbReference>